<dbReference type="Gene3D" id="3.20.20.80">
    <property type="entry name" value="Glycosidases"/>
    <property type="match status" value="1"/>
</dbReference>
<protein>
    <submittedName>
        <fullName evidence="5">Cellulase family glycosylhydrolase</fullName>
    </submittedName>
</protein>
<evidence type="ECO:0000259" key="4">
    <source>
        <dbReference type="Pfam" id="PF00150"/>
    </source>
</evidence>
<keyword evidence="2" id="KW-0326">Glycosidase</keyword>
<feature type="compositionally biased region" description="Low complexity" evidence="3">
    <location>
        <begin position="687"/>
        <end position="708"/>
    </location>
</feature>
<evidence type="ECO:0000313" key="6">
    <source>
        <dbReference type="Proteomes" id="UP001262835"/>
    </source>
</evidence>
<keyword evidence="6" id="KW-1185">Reference proteome</keyword>
<organism evidence="5 6">
    <name type="scientific">Microbacterium aquilitoris</name>
    <dbReference type="NCBI Taxonomy" id="3067307"/>
    <lineage>
        <taxon>Bacteria</taxon>
        <taxon>Bacillati</taxon>
        <taxon>Actinomycetota</taxon>
        <taxon>Actinomycetes</taxon>
        <taxon>Micrococcales</taxon>
        <taxon>Microbacteriaceae</taxon>
        <taxon>Microbacterium</taxon>
    </lineage>
</organism>
<dbReference type="EMBL" id="JAUZVT010000003">
    <property type="protein sequence ID" value="MDT3331731.1"/>
    <property type="molecule type" value="Genomic_DNA"/>
</dbReference>
<feature type="domain" description="Glycoside hydrolase family 5" evidence="4">
    <location>
        <begin position="368"/>
        <end position="545"/>
    </location>
</feature>
<keyword evidence="1" id="KW-0378">Hydrolase</keyword>
<feature type="compositionally biased region" description="Pro residues" evidence="3">
    <location>
        <begin position="50"/>
        <end position="64"/>
    </location>
</feature>
<sequence length="708" mass="73905">MRIKKWQLFAGGAVVLAGGLTTAIIVSNSFASNGVAPTTRPTAEAQQTPTPTPTPEPQPAPEPQSAPSYGDLVGWDQAGTTTVARVLPQVGDAAAGSVAAYVDAPVVDKQTTVLQSVAKVDAGAQYTFTAQVRSATAFPEPVDAKIVVGDTEIPLPDISAAWSEVTADVRVPAGADTVAVGLVVTGPVRGLGLDAVSLTAVTGGSNAVANGSFEDVKTDDRILNRSLILPASRPVLAVRLPEGAASWKALDAAGKVAASGKADLSSPISSVDLTGLPQGYYDVSVEAGGTSVSTLLGVVDFDGVEIAKDDRFGVGLHIENGIYAGAADLAASLGIGMARNDVLWRDNETTKGRYDFADHYVDGFARLHAHDIKVLGIVNYGNWLYGNGQVPVSGNAIAAYGKYAAAIADRFDLVGLEVYNEFNHARFNKSSCGTSPRCYVPLLKSVHDQVRKVDPKLPIIAGATARYESDWFDGLWRAGGLRYSDAVSFHPYEVSSKPESLAGIIDEANSSMTANGKTTRPIWITELGSSSKTGGRTVSAQADYLVRTATTALAGGAEKFFWYDLINDDPDPGKHEGNFGMYYQKSKGVAALQPKPVGYAQALMISQLQGRAFAASESVGKGIQSHRFGDEANAVRIVWSPAGKGTMTLKSDVPVAVTNMNGATRSVAPVDGVVTIPVSPRPQFVQTSAAPANSTPTPTPTVSQAPAE</sequence>
<evidence type="ECO:0000313" key="5">
    <source>
        <dbReference type="EMBL" id="MDT3331731.1"/>
    </source>
</evidence>
<dbReference type="SUPFAM" id="SSF51445">
    <property type="entry name" value="(Trans)glycosidases"/>
    <property type="match status" value="1"/>
</dbReference>
<dbReference type="InterPro" id="IPR051923">
    <property type="entry name" value="Glycosyl_Hydrolase_39"/>
</dbReference>
<dbReference type="Proteomes" id="UP001262835">
    <property type="component" value="Unassembled WGS sequence"/>
</dbReference>
<name>A0ABU3GM68_9MICO</name>
<dbReference type="Pfam" id="PF00150">
    <property type="entry name" value="Cellulase"/>
    <property type="match status" value="1"/>
</dbReference>
<dbReference type="InterPro" id="IPR001547">
    <property type="entry name" value="Glyco_hydro_5"/>
</dbReference>
<comment type="caution">
    <text evidence="5">The sequence shown here is derived from an EMBL/GenBank/DDBJ whole genome shotgun (WGS) entry which is preliminary data.</text>
</comment>
<feature type="region of interest" description="Disordered" evidence="3">
    <location>
        <begin position="35"/>
        <end position="74"/>
    </location>
</feature>
<gene>
    <name evidence="5" type="ORF">Q9S78_13755</name>
</gene>
<accession>A0ABU3GM68</accession>
<dbReference type="PANTHER" id="PTHR12631">
    <property type="entry name" value="ALPHA-L-IDURONIDASE"/>
    <property type="match status" value="1"/>
</dbReference>
<proteinExistence type="predicted"/>
<dbReference type="RefSeq" id="WP_311870769.1">
    <property type="nucleotide sequence ID" value="NZ_JAUZVT010000003.1"/>
</dbReference>
<evidence type="ECO:0000256" key="1">
    <source>
        <dbReference type="ARBA" id="ARBA00022801"/>
    </source>
</evidence>
<dbReference type="PANTHER" id="PTHR12631:SF10">
    <property type="entry name" value="BETA-XYLOSIDASE-LIKE PROTEIN-RELATED"/>
    <property type="match status" value="1"/>
</dbReference>
<evidence type="ECO:0000256" key="3">
    <source>
        <dbReference type="SAM" id="MobiDB-lite"/>
    </source>
</evidence>
<feature type="compositionally biased region" description="Low complexity" evidence="3">
    <location>
        <begin position="36"/>
        <end position="49"/>
    </location>
</feature>
<feature type="region of interest" description="Disordered" evidence="3">
    <location>
        <begin position="685"/>
        <end position="708"/>
    </location>
</feature>
<dbReference type="Gene3D" id="2.60.120.260">
    <property type="entry name" value="Galactose-binding domain-like"/>
    <property type="match status" value="1"/>
</dbReference>
<evidence type="ECO:0000256" key="2">
    <source>
        <dbReference type="ARBA" id="ARBA00023295"/>
    </source>
</evidence>
<reference evidence="5 6" key="1">
    <citation type="submission" date="2023-08" db="EMBL/GenBank/DDBJ databases">
        <title>Microbacterium aquilitoris sp. nov. and Microbacterium gwkjibeachense sp. nov., isolated from beach.</title>
        <authorList>
            <person name="Lee S.D."/>
            <person name="Yang H."/>
            <person name="Kim I."/>
        </authorList>
    </citation>
    <scope>NUCLEOTIDE SEQUENCE [LARGE SCALE GENOMIC DNA]</scope>
    <source>
        <strain evidence="5 6">KSW-18</strain>
    </source>
</reference>
<dbReference type="InterPro" id="IPR017853">
    <property type="entry name" value="GH"/>
</dbReference>